<dbReference type="GO" id="GO:0046872">
    <property type="term" value="F:metal ion binding"/>
    <property type="evidence" value="ECO:0007669"/>
    <property type="project" value="UniProtKB-UniRule"/>
</dbReference>
<name>W0DKQ8_9GAMM</name>
<dbReference type="GO" id="GO:0003951">
    <property type="term" value="F:NAD+ kinase activity"/>
    <property type="evidence" value="ECO:0007669"/>
    <property type="project" value="UniProtKB-UniRule"/>
</dbReference>
<dbReference type="AlphaFoldDB" id="W0DKQ8"/>
<keyword evidence="6" id="KW-0963">Cytoplasm</keyword>
<keyword evidence="8" id="KW-1185">Reference proteome</keyword>
<evidence type="ECO:0000313" key="7">
    <source>
        <dbReference type="EMBL" id="AHE99046.1"/>
    </source>
</evidence>
<comment type="subcellular location">
    <subcellularLocation>
        <location evidence="6">Cytoplasm</location>
    </subcellularLocation>
</comment>
<keyword evidence="6" id="KW-0547">Nucleotide-binding</keyword>
<dbReference type="HOGENOM" id="CLU_008831_0_1_6"/>
<dbReference type="Gene3D" id="2.60.200.30">
    <property type="entry name" value="Probable inorganic polyphosphate/atp-NAD kinase, domain 2"/>
    <property type="match status" value="1"/>
</dbReference>
<comment type="function">
    <text evidence="6">Involved in the regulation of the intracellular balance of NAD and NADP, and is a key enzyme in the biosynthesis of NADP. Catalyzes specifically the phosphorylation on 2'-hydroxyl of the adenosine moiety of NAD to yield NADP.</text>
</comment>
<keyword evidence="2 6" id="KW-0418">Kinase</keyword>
<dbReference type="PANTHER" id="PTHR20275">
    <property type="entry name" value="NAD KINASE"/>
    <property type="match status" value="1"/>
</dbReference>
<feature type="binding site" evidence="6">
    <location>
        <position position="158"/>
    </location>
    <ligand>
        <name>NAD(+)</name>
        <dbReference type="ChEBI" id="CHEBI:57540"/>
    </ligand>
</feature>
<dbReference type="HAMAP" id="MF_00361">
    <property type="entry name" value="NAD_kinase"/>
    <property type="match status" value="1"/>
</dbReference>
<dbReference type="InterPro" id="IPR002504">
    <property type="entry name" value="NADK"/>
</dbReference>
<feature type="binding site" evidence="6">
    <location>
        <begin position="188"/>
        <end position="193"/>
    </location>
    <ligand>
        <name>NAD(+)</name>
        <dbReference type="ChEBI" id="CHEBI:57540"/>
    </ligand>
</feature>
<reference evidence="7 8" key="1">
    <citation type="submission" date="2013-12" db="EMBL/GenBank/DDBJ databases">
        <authorList>
            <consortium name="DOE Joint Genome Institute"/>
            <person name="Muyzer G."/>
            <person name="Huntemann M."/>
            <person name="Han J."/>
            <person name="Chen A."/>
            <person name="Kyrpides N."/>
            <person name="Mavromatis K."/>
            <person name="Markowitz V."/>
            <person name="Palaniappan K."/>
            <person name="Ivanova N."/>
            <person name="Schaumberg A."/>
            <person name="Pati A."/>
            <person name="Liolios K."/>
            <person name="Nordberg H.P."/>
            <person name="Cantor M.N."/>
            <person name="Hua S.X."/>
            <person name="Woyke T."/>
        </authorList>
    </citation>
    <scope>NUCLEOTIDE SEQUENCE [LARGE SCALE GENOMIC DNA]</scope>
    <source>
        <strain evidence="7 8">ARh 1</strain>
    </source>
</reference>
<dbReference type="Proteomes" id="UP000005289">
    <property type="component" value="Chromosome"/>
</dbReference>
<proteinExistence type="inferred from homology"/>
<dbReference type="InterPro" id="IPR017438">
    <property type="entry name" value="ATP-NAD_kinase_N"/>
</dbReference>
<protein>
    <recommendedName>
        <fullName evidence="6">NAD kinase</fullName>
        <ecNumber evidence="6">2.7.1.23</ecNumber>
    </recommendedName>
    <alternativeName>
        <fullName evidence="6">ATP-dependent NAD kinase</fullName>
    </alternativeName>
</protein>
<feature type="binding site" evidence="6">
    <location>
        <position position="175"/>
    </location>
    <ligand>
        <name>NAD(+)</name>
        <dbReference type="ChEBI" id="CHEBI:57540"/>
    </ligand>
</feature>
<gene>
    <name evidence="6" type="primary">nadK</name>
    <name evidence="7" type="ORF">THITH_13140</name>
</gene>
<feature type="binding site" evidence="6">
    <location>
        <position position="177"/>
    </location>
    <ligand>
        <name>NAD(+)</name>
        <dbReference type="ChEBI" id="CHEBI:57540"/>
    </ligand>
</feature>
<comment type="catalytic activity">
    <reaction evidence="5 6">
        <text>NAD(+) + ATP = ADP + NADP(+) + H(+)</text>
        <dbReference type="Rhea" id="RHEA:18629"/>
        <dbReference type="ChEBI" id="CHEBI:15378"/>
        <dbReference type="ChEBI" id="CHEBI:30616"/>
        <dbReference type="ChEBI" id="CHEBI:57540"/>
        <dbReference type="ChEBI" id="CHEBI:58349"/>
        <dbReference type="ChEBI" id="CHEBI:456216"/>
        <dbReference type="EC" id="2.7.1.23"/>
    </reaction>
</comment>
<feature type="active site" description="Proton acceptor" evidence="6">
    <location>
        <position position="73"/>
    </location>
</feature>
<evidence type="ECO:0000256" key="2">
    <source>
        <dbReference type="ARBA" id="ARBA00022777"/>
    </source>
</evidence>
<dbReference type="PANTHER" id="PTHR20275:SF0">
    <property type="entry name" value="NAD KINASE"/>
    <property type="match status" value="1"/>
</dbReference>
<dbReference type="GO" id="GO:0051287">
    <property type="term" value="F:NAD binding"/>
    <property type="evidence" value="ECO:0007669"/>
    <property type="project" value="UniProtKB-ARBA"/>
</dbReference>
<dbReference type="GO" id="GO:0005737">
    <property type="term" value="C:cytoplasm"/>
    <property type="evidence" value="ECO:0007669"/>
    <property type="project" value="UniProtKB-SubCell"/>
</dbReference>
<sequence length="292" mass="30947">MQATFGTIGLVGKGDDSRTAPLVSTLLDALHQRSLGVIIEQGIGDCEHPSGCTVAPLAELAGTADLIVVIGGDGTLLATARATAAYGTPILGINLGRLGFLVDVSPDRAVAELNEVLDGAYEVEPRAMLQTTLLRDGSPIYQGLALNDAVLHVQSVVRIIEFDTFIDGLDVGRLRADGLIIATPTGSTAYALSAGGPILTPELEAMLVVPVCPHSLNHRPLVVSGRAVIEIKLSSASRSPAQVALDGQENLDFAPGDVLRVERRAEPLTLVHPRHHHFLRMLRSKLRWGEHP</sequence>
<comment type="cofactor">
    <cofactor evidence="6">
        <name>a divalent metal cation</name>
        <dbReference type="ChEBI" id="CHEBI:60240"/>
    </cofactor>
</comment>
<evidence type="ECO:0000256" key="5">
    <source>
        <dbReference type="ARBA" id="ARBA00047925"/>
    </source>
</evidence>
<keyword evidence="4 6" id="KW-0520">NAD</keyword>
<keyword evidence="3 6" id="KW-0521">NADP</keyword>
<dbReference type="EMBL" id="CP007029">
    <property type="protein sequence ID" value="AHE99046.1"/>
    <property type="molecule type" value="Genomic_DNA"/>
</dbReference>
<evidence type="ECO:0000313" key="8">
    <source>
        <dbReference type="Proteomes" id="UP000005289"/>
    </source>
</evidence>
<feature type="binding site" evidence="6">
    <location>
        <begin position="73"/>
        <end position="74"/>
    </location>
    <ligand>
        <name>NAD(+)</name>
        <dbReference type="ChEBI" id="CHEBI:57540"/>
    </ligand>
</feature>
<evidence type="ECO:0000256" key="1">
    <source>
        <dbReference type="ARBA" id="ARBA00022679"/>
    </source>
</evidence>
<dbReference type="EC" id="2.7.1.23" evidence="6"/>
<dbReference type="Gene3D" id="3.40.50.10330">
    <property type="entry name" value="Probable inorganic polyphosphate/atp-NAD kinase, domain 1"/>
    <property type="match status" value="1"/>
</dbReference>
<feature type="binding site" evidence="6">
    <location>
        <position position="248"/>
    </location>
    <ligand>
        <name>NAD(+)</name>
        <dbReference type="ChEBI" id="CHEBI:57540"/>
    </ligand>
</feature>
<evidence type="ECO:0000256" key="6">
    <source>
        <dbReference type="HAMAP-Rule" id="MF_00361"/>
    </source>
</evidence>
<dbReference type="RefSeq" id="WP_006748518.1">
    <property type="nucleotide sequence ID" value="NZ_CP007029.1"/>
</dbReference>
<dbReference type="STRING" id="713585.THITH_13140"/>
<dbReference type="KEGG" id="tti:THITH_13140"/>
<comment type="caution">
    <text evidence="6">Lacks conserved residue(s) required for the propagation of feature annotation.</text>
</comment>
<keyword evidence="6" id="KW-0067">ATP-binding</keyword>
<dbReference type="Pfam" id="PF01513">
    <property type="entry name" value="NAD_kinase"/>
    <property type="match status" value="1"/>
</dbReference>
<dbReference type="OrthoDB" id="9774737at2"/>
<dbReference type="GO" id="GO:0019674">
    <property type="term" value="P:NAD+ metabolic process"/>
    <property type="evidence" value="ECO:0007669"/>
    <property type="project" value="InterPro"/>
</dbReference>
<evidence type="ECO:0000256" key="3">
    <source>
        <dbReference type="ARBA" id="ARBA00022857"/>
    </source>
</evidence>
<keyword evidence="1 6" id="KW-0808">Transferase</keyword>
<organism evidence="7 8">
    <name type="scientific">Thioalkalivibrio paradoxus ARh 1</name>
    <dbReference type="NCBI Taxonomy" id="713585"/>
    <lineage>
        <taxon>Bacteria</taxon>
        <taxon>Pseudomonadati</taxon>
        <taxon>Pseudomonadota</taxon>
        <taxon>Gammaproteobacteria</taxon>
        <taxon>Chromatiales</taxon>
        <taxon>Ectothiorhodospiraceae</taxon>
        <taxon>Thioalkalivibrio</taxon>
    </lineage>
</organism>
<dbReference type="Pfam" id="PF20143">
    <property type="entry name" value="NAD_kinase_C"/>
    <property type="match status" value="1"/>
</dbReference>
<dbReference type="NCBIfam" id="NF002306">
    <property type="entry name" value="PRK01231.1"/>
    <property type="match status" value="1"/>
</dbReference>
<comment type="similarity">
    <text evidence="6">Belongs to the NAD kinase family.</text>
</comment>
<dbReference type="InterPro" id="IPR017437">
    <property type="entry name" value="ATP-NAD_kinase_PpnK-typ_C"/>
</dbReference>
<dbReference type="GO" id="GO:0006741">
    <property type="term" value="P:NADP+ biosynthetic process"/>
    <property type="evidence" value="ECO:0007669"/>
    <property type="project" value="UniProtKB-UniRule"/>
</dbReference>
<feature type="binding site" evidence="6">
    <location>
        <begin position="147"/>
        <end position="148"/>
    </location>
    <ligand>
        <name>NAD(+)</name>
        <dbReference type="ChEBI" id="CHEBI:57540"/>
    </ligand>
</feature>
<evidence type="ECO:0000256" key="4">
    <source>
        <dbReference type="ARBA" id="ARBA00023027"/>
    </source>
</evidence>
<dbReference type="SUPFAM" id="SSF111331">
    <property type="entry name" value="NAD kinase/diacylglycerol kinase-like"/>
    <property type="match status" value="1"/>
</dbReference>
<dbReference type="GO" id="GO:0005524">
    <property type="term" value="F:ATP binding"/>
    <property type="evidence" value="ECO:0007669"/>
    <property type="project" value="UniProtKB-KW"/>
</dbReference>
<accession>W0DKQ8</accession>
<dbReference type="InterPro" id="IPR016064">
    <property type="entry name" value="NAD/diacylglycerol_kinase_sf"/>
</dbReference>